<feature type="region of interest" description="Disordered" evidence="1">
    <location>
        <begin position="294"/>
        <end position="316"/>
    </location>
</feature>
<reference evidence="3" key="1">
    <citation type="journal article" date="2013" name="Nature">
        <title>Pan genome of the phytoplankton Emiliania underpins its global distribution.</title>
        <authorList>
            <person name="Read B.A."/>
            <person name="Kegel J."/>
            <person name="Klute M.J."/>
            <person name="Kuo A."/>
            <person name="Lefebvre S.C."/>
            <person name="Maumus F."/>
            <person name="Mayer C."/>
            <person name="Miller J."/>
            <person name="Monier A."/>
            <person name="Salamov A."/>
            <person name="Young J."/>
            <person name="Aguilar M."/>
            <person name="Claverie J.M."/>
            <person name="Frickenhaus S."/>
            <person name="Gonzalez K."/>
            <person name="Herman E.K."/>
            <person name="Lin Y.C."/>
            <person name="Napier J."/>
            <person name="Ogata H."/>
            <person name="Sarno A.F."/>
            <person name="Shmutz J."/>
            <person name="Schroeder D."/>
            <person name="de Vargas C."/>
            <person name="Verret F."/>
            <person name="von Dassow P."/>
            <person name="Valentin K."/>
            <person name="Van de Peer Y."/>
            <person name="Wheeler G."/>
            <person name="Dacks J.B."/>
            <person name="Delwiche C.F."/>
            <person name="Dyhrman S.T."/>
            <person name="Glockner G."/>
            <person name="John U."/>
            <person name="Richards T."/>
            <person name="Worden A.Z."/>
            <person name="Zhang X."/>
            <person name="Grigoriev I.V."/>
            <person name="Allen A.E."/>
            <person name="Bidle K."/>
            <person name="Borodovsky M."/>
            <person name="Bowler C."/>
            <person name="Brownlee C."/>
            <person name="Cock J.M."/>
            <person name="Elias M."/>
            <person name="Gladyshev V.N."/>
            <person name="Groth M."/>
            <person name="Guda C."/>
            <person name="Hadaegh A."/>
            <person name="Iglesias-Rodriguez M.D."/>
            <person name="Jenkins J."/>
            <person name="Jones B.M."/>
            <person name="Lawson T."/>
            <person name="Leese F."/>
            <person name="Lindquist E."/>
            <person name="Lobanov A."/>
            <person name="Lomsadze A."/>
            <person name="Malik S.B."/>
            <person name="Marsh M.E."/>
            <person name="Mackinder L."/>
            <person name="Mock T."/>
            <person name="Mueller-Roeber B."/>
            <person name="Pagarete A."/>
            <person name="Parker M."/>
            <person name="Probert I."/>
            <person name="Quesneville H."/>
            <person name="Raines C."/>
            <person name="Rensing S.A."/>
            <person name="Riano-Pachon D.M."/>
            <person name="Richier S."/>
            <person name="Rokitta S."/>
            <person name="Shiraiwa Y."/>
            <person name="Soanes D.M."/>
            <person name="van der Giezen M."/>
            <person name="Wahlund T.M."/>
            <person name="Williams B."/>
            <person name="Wilson W."/>
            <person name="Wolfe G."/>
            <person name="Wurch L.L."/>
        </authorList>
    </citation>
    <scope>NUCLEOTIDE SEQUENCE</scope>
</reference>
<feature type="compositionally biased region" description="Basic residues" evidence="1">
    <location>
        <begin position="424"/>
        <end position="440"/>
    </location>
</feature>
<protein>
    <submittedName>
        <fullName evidence="2">Uncharacterized protein</fullName>
    </submittedName>
</protein>
<keyword evidence="3" id="KW-1185">Reference proteome</keyword>
<feature type="region of interest" description="Disordered" evidence="1">
    <location>
        <begin position="414"/>
        <end position="446"/>
    </location>
</feature>
<reference evidence="2" key="2">
    <citation type="submission" date="2024-10" db="UniProtKB">
        <authorList>
            <consortium name="EnsemblProtists"/>
        </authorList>
    </citation>
    <scope>IDENTIFICATION</scope>
</reference>
<organism evidence="2 3">
    <name type="scientific">Emiliania huxleyi (strain CCMP1516)</name>
    <dbReference type="NCBI Taxonomy" id="280463"/>
    <lineage>
        <taxon>Eukaryota</taxon>
        <taxon>Haptista</taxon>
        <taxon>Haptophyta</taxon>
        <taxon>Prymnesiophyceae</taxon>
        <taxon>Isochrysidales</taxon>
        <taxon>Noelaerhabdaceae</taxon>
        <taxon>Emiliania</taxon>
    </lineage>
</organism>
<feature type="region of interest" description="Disordered" evidence="1">
    <location>
        <begin position="13"/>
        <end position="42"/>
    </location>
</feature>
<accession>A0A0D3IRD7</accession>
<dbReference type="PANTHER" id="PTHR33443:SF30">
    <property type="entry name" value="SARCOSINE DEHYDROGENASE-2C PROTEIN"/>
    <property type="match status" value="1"/>
</dbReference>
<dbReference type="InterPro" id="IPR053234">
    <property type="entry name" value="RPM1_Interactor"/>
</dbReference>
<evidence type="ECO:0000256" key="1">
    <source>
        <dbReference type="SAM" id="MobiDB-lite"/>
    </source>
</evidence>
<dbReference type="PaxDb" id="2903-EOD13822"/>
<sequence>MTIGALLASVASATRVTERQPPQPDDGVKDDGVKGALHGAPKPVTREEAFALAAALAASTGTTVDKDEHLRTLQDEYYFRYTQTLLPSDERRKELWAKLRTQWHRANDDPNRPSRRSHKRRNADTTNEAIPAARPRGAWSQAAIAAAAPMLSIAQAAAAAPMPLPMPVLAAQTAAYVVPGLTYPATALAGLSLLPYLSQTAAALGQPVYYAMAVERTRYQLELHARTQQADAAKQQADAELASAIARTQVLEARGAAEWARWHKQSQSGPCRQPSKPLPVADITTYPPAAQQQFEAEAERRASEALAEAAEGESEVEGCIDLDEESEVEEVAPPPPPPRVSFVVSDGEDEVQGTASAGGLHELPHLRACCLQHPFVRTHGKRPHQGNAATCSRCYCYICDRPAAECPRWRSEDPKAPSHCNAHSGHKQWRLLQGRAKRQRERGVSA</sequence>
<proteinExistence type="predicted"/>
<dbReference type="PANTHER" id="PTHR33443">
    <property type="entry name" value="ZGC:112980"/>
    <property type="match status" value="1"/>
</dbReference>
<feature type="region of interest" description="Disordered" evidence="1">
    <location>
        <begin position="105"/>
        <end position="128"/>
    </location>
</feature>
<dbReference type="Proteomes" id="UP000013827">
    <property type="component" value="Unassembled WGS sequence"/>
</dbReference>
<dbReference type="RefSeq" id="XP_005766251.1">
    <property type="nucleotide sequence ID" value="XM_005766194.1"/>
</dbReference>
<dbReference type="KEGG" id="ehx:EMIHUDRAFT_212338"/>
<evidence type="ECO:0000313" key="3">
    <source>
        <dbReference type="Proteomes" id="UP000013827"/>
    </source>
</evidence>
<name>A0A0D3IRD7_EMIH1</name>
<dbReference type="EnsemblProtists" id="EOD13822">
    <property type="protein sequence ID" value="EOD13822"/>
    <property type="gene ID" value="EMIHUDRAFT_212338"/>
</dbReference>
<evidence type="ECO:0000313" key="2">
    <source>
        <dbReference type="EnsemblProtists" id="EOD13822"/>
    </source>
</evidence>
<dbReference type="AlphaFoldDB" id="A0A0D3IRD7"/>
<dbReference type="HOGENOM" id="CLU_614580_0_0_1"/>
<dbReference type="GeneID" id="17259969"/>